<evidence type="ECO:0008006" key="3">
    <source>
        <dbReference type="Google" id="ProtNLM"/>
    </source>
</evidence>
<dbReference type="EMBL" id="KZ084086">
    <property type="protein sequence ID" value="OSD08368.1"/>
    <property type="molecule type" value="Genomic_DNA"/>
</dbReference>
<evidence type="ECO:0000313" key="2">
    <source>
        <dbReference type="Proteomes" id="UP000193067"/>
    </source>
</evidence>
<keyword evidence="2" id="KW-1185">Reference proteome</keyword>
<dbReference type="STRING" id="1353009.A0A1Y2J4N4"/>
<gene>
    <name evidence="1" type="ORF">PYCCODRAFT_1342847</name>
</gene>
<dbReference type="OrthoDB" id="2205812at2759"/>
<dbReference type="AlphaFoldDB" id="A0A1Y2J4N4"/>
<dbReference type="Proteomes" id="UP000193067">
    <property type="component" value="Unassembled WGS sequence"/>
</dbReference>
<evidence type="ECO:0000313" key="1">
    <source>
        <dbReference type="EMBL" id="OSD08368.1"/>
    </source>
</evidence>
<organism evidence="1 2">
    <name type="scientific">Trametes coccinea (strain BRFM310)</name>
    <name type="common">Pycnoporus coccineus</name>
    <dbReference type="NCBI Taxonomy" id="1353009"/>
    <lineage>
        <taxon>Eukaryota</taxon>
        <taxon>Fungi</taxon>
        <taxon>Dikarya</taxon>
        <taxon>Basidiomycota</taxon>
        <taxon>Agaricomycotina</taxon>
        <taxon>Agaricomycetes</taxon>
        <taxon>Polyporales</taxon>
        <taxon>Polyporaceae</taxon>
        <taxon>Trametes</taxon>
    </lineage>
</organism>
<accession>A0A1Y2J4N4</accession>
<feature type="non-terminal residue" evidence="1">
    <location>
        <position position="230"/>
    </location>
</feature>
<name>A0A1Y2J4N4_TRAC3</name>
<proteinExistence type="predicted"/>
<sequence length="230" mass="26037">MIRKSDLRGFKLPGWLEALKATLFADDTTVYLGEGDKFEVLQRILDTWCSAAKAKFNLSKTEIIPIGTPAFRKELADTYKSSGRWEDYPPDVHVASDGEAVRILGAFFGNGIGECDVWSPRLAKLEDTLKRWKLGRTTLEGKPHVAQMLVGGMTQFLTDVQRMPDRIRLRLNGILRKYIWDDKHNTPVGMAHLALPFDQGGFKILDLEARNEAITVMWLRSFLSFGPNRP</sequence>
<reference evidence="1 2" key="1">
    <citation type="journal article" date="2015" name="Biotechnol. Biofuels">
        <title>Enhanced degradation of softwood versus hardwood by the white-rot fungus Pycnoporus coccineus.</title>
        <authorList>
            <person name="Couturier M."/>
            <person name="Navarro D."/>
            <person name="Chevret D."/>
            <person name="Henrissat B."/>
            <person name="Piumi F."/>
            <person name="Ruiz-Duenas F.J."/>
            <person name="Martinez A.T."/>
            <person name="Grigoriev I.V."/>
            <person name="Riley R."/>
            <person name="Lipzen A."/>
            <person name="Berrin J.G."/>
            <person name="Master E.R."/>
            <person name="Rosso M.N."/>
        </authorList>
    </citation>
    <scope>NUCLEOTIDE SEQUENCE [LARGE SCALE GENOMIC DNA]</scope>
    <source>
        <strain evidence="1 2">BRFM310</strain>
    </source>
</reference>
<protein>
    <recommendedName>
        <fullName evidence="3">Reverse transcriptase domain-containing protein</fullName>
    </recommendedName>
</protein>